<evidence type="ECO:0000313" key="3">
    <source>
        <dbReference type="Proteomes" id="UP000655751"/>
    </source>
</evidence>
<comment type="caution">
    <text evidence="2">The sequence shown here is derived from an EMBL/GenBank/DDBJ whole genome shotgun (WGS) entry which is preliminary data.</text>
</comment>
<protein>
    <submittedName>
        <fullName evidence="2">Nuclear transport factor 2 family protein</fullName>
    </submittedName>
</protein>
<sequence length="155" mass="17054">MTESSNTPTPRQLFTLMQRQWLGDTQTFTELLAEDAVIEMPFARPGRPSRIEGREKFQAFAQPQQAAFPVRLDAVTDIVIHDTADPEVIVAEYTLLGTLTTTGHSAAAPFIAVLRARDGQIVNWREYQNTAAIMDALSSATGDLATQPEPTPPRT</sequence>
<dbReference type="RefSeq" id="WP_198429163.1">
    <property type="nucleotide sequence ID" value="NZ_JADMLG010000018.1"/>
</dbReference>
<dbReference type="SUPFAM" id="SSF54427">
    <property type="entry name" value="NTF2-like"/>
    <property type="match status" value="1"/>
</dbReference>
<gene>
    <name evidence="2" type="ORF">IT779_31965</name>
</gene>
<dbReference type="Pfam" id="PF12680">
    <property type="entry name" value="SnoaL_2"/>
    <property type="match status" value="1"/>
</dbReference>
<dbReference type="Proteomes" id="UP000655751">
    <property type="component" value="Unassembled WGS sequence"/>
</dbReference>
<reference evidence="2" key="1">
    <citation type="submission" date="2020-11" db="EMBL/GenBank/DDBJ databases">
        <title>Nocardia NEAU-351.nov., a novel actinomycete isolated from the cow dung.</title>
        <authorList>
            <person name="Zhang X."/>
        </authorList>
    </citation>
    <scope>NUCLEOTIDE SEQUENCE</scope>
    <source>
        <strain evidence="2">NEAU-351</strain>
    </source>
</reference>
<accession>A0A931IGF5</accession>
<evidence type="ECO:0000259" key="1">
    <source>
        <dbReference type="Pfam" id="PF12680"/>
    </source>
</evidence>
<dbReference type="EMBL" id="JADMLG010000018">
    <property type="protein sequence ID" value="MBH0780896.1"/>
    <property type="molecule type" value="Genomic_DNA"/>
</dbReference>
<dbReference type="Gene3D" id="3.10.450.50">
    <property type="match status" value="1"/>
</dbReference>
<proteinExistence type="predicted"/>
<organism evidence="2 3">
    <name type="scientific">Nocardia bovistercoris</name>
    <dbReference type="NCBI Taxonomy" id="2785916"/>
    <lineage>
        <taxon>Bacteria</taxon>
        <taxon>Bacillati</taxon>
        <taxon>Actinomycetota</taxon>
        <taxon>Actinomycetes</taxon>
        <taxon>Mycobacteriales</taxon>
        <taxon>Nocardiaceae</taxon>
        <taxon>Nocardia</taxon>
    </lineage>
</organism>
<evidence type="ECO:0000313" key="2">
    <source>
        <dbReference type="EMBL" id="MBH0780896.1"/>
    </source>
</evidence>
<name>A0A931IGF5_9NOCA</name>
<dbReference type="AlphaFoldDB" id="A0A931IGF5"/>
<dbReference type="InterPro" id="IPR037401">
    <property type="entry name" value="SnoaL-like"/>
</dbReference>
<feature type="domain" description="SnoaL-like" evidence="1">
    <location>
        <begin position="23"/>
        <end position="124"/>
    </location>
</feature>
<keyword evidence="3" id="KW-1185">Reference proteome</keyword>
<dbReference type="InterPro" id="IPR032710">
    <property type="entry name" value="NTF2-like_dom_sf"/>
</dbReference>